<dbReference type="RefSeq" id="WP_208174645.1">
    <property type="nucleotide sequence ID" value="NZ_JAGETZ010000003.1"/>
</dbReference>
<organism evidence="2 3">
    <name type="scientific">Hymenobacter negativus</name>
    <dbReference type="NCBI Taxonomy" id="2795026"/>
    <lineage>
        <taxon>Bacteria</taxon>
        <taxon>Pseudomonadati</taxon>
        <taxon>Bacteroidota</taxon>
        <taxon>Cytophagia</taxon>
        <taxon>Cytophagales</taxon>
        <taxon>Hymenobacteraceae</taxon>
        <taxon>Hymenobacter</taxon>
    </lineage>
</organism>
<feature type="transmembrane region" description="Helical" evidence="1">
    <location>
        <begin position="36"/>
        <end position="58"/>
    </location>
</feature>
<proteinExistence type="predicted"/>
<evidence type="ECO:0000313" key="3">
    <source>
        <dbReference type="Proteomes" id="UP000664369"/>
    </source>
</evidence>
<accession>A0ABS3QCQ6</accession>
<gene>
    <name evidence="2" type="ORF">J4E00_08140</name>
</gene>
<keyword evidence="1" id="KW-1133">Transmembrane helix</keyword>
<feature type="transmembrane region" description="Helical" evidence="1">
    <location>
        <begin position="106"/>
        <end position="126"/>
    </location>
</feature>
<keyword evidence="1" id="KW-0812">Transmembrane</keyword>
<evidence type="ECO:0000256" key="1">
    <source>
        <dbReference type="SAM" id="Phobius"/>
    </source>
</evidence>
<feature type="transmembrane region" description="Helical" evidence="1">
    <location>
        <begin position="7"/>
        <end position="30"/>
    </location>
</feature>
<keyword evidence="1" id="KW-0472">Membrane</keyword>
<keyword evidence="3" id="KW-1185">Reference proteome</keyword>
<feature type="transmembrane region" description="Helical" evidence="1">
    <location>
        <begin position="79"/>
        <end position="100"/>
    </location>
</feature>
<dbReference type="EMBL" id="JAGETZ010000003">
    <property type="protein sequence ID" value="MBO2009019.1"/>
    <property type="molecule type" value="Genomic_DNA"/>
</dbReference>
<name>A0ABS3QCQ6_9BACT</name>
<sequence>MKNYTLAALVSSLLGWIIATIIYGIGYFLLDKNQALVAIKIIGPITLIISLLANIVFLQAPRSFIKQLFLTNSRLVFGLAYAVIAFFTLKLAFGGAFGGYNPIEQLATFNPIINGFSLGFLFRSIWIPNQTASKVSLTDIVKKEK</sequence>
<reference evidence="2 3" key="1">
    <citation type="submission" date="2021-03" db="EMBL/GenBank/DDBJ databases">
        <authorList>
            <person name="Kim M.K."/>
        </authorList>
    </citation>
    <scope>NUCLEOTIDE SEQUENCE [LARGE SCALE GENOMIC DNA]</scope>
    <source>
        <strain evidence="2 3">BT442</strain>
    </source>
</reference>
<dbReference type="Proteomes" id="UP000664369">
    <property type="component" value="Unassembled WGS sequence"/>
</dbReference>
<evidence type="ECO:0000313" key="2">
    <source>
        <dbReference type="EMBL" id="MBO2009019.1"/>
    </source>
</evidence>
<comment type="caution">
    <text evidence="2">The sequence shown here is derived from an EMBL/GenBank/DDBJ whole genome shotgun (WGS) entry which is preliminary data.</text>
</comment>
<protein>
    <submittedName>
        <fullName evidence="2">Uncharacterized protein</fullName>
    </submittedName>
</protein>